<protein>
    <recommendedName>
        <fullName evidence="2 6">Argininosuccinate lyase</fullName>
        <shortName evidence="6">ASAL</shortName>
        <ecNumber evidence="2 6">4.3.2.1</ecNumber>
    </recommendedName>
    <alternativeName>
        <fullName evidence="6">Arginosuccinase</fullName>
    </alternativeName>
</protein>
<keyword evidence="5 6" id="KW-0456">Lyase</keyword>
<dbReference type="Pfam" id="PF14698">
    <property type="entry name" value="ASL_C2"/>
    <property type="match status" value="1"/>
</dbReference>
<comment type="subcellular location">
    <subcellularLocation>
        <location evidence="6">Cytoplasm</location>
    </subcellularLocation>
</comment>
<dbReference type="InterPro" id="IPR022761">
    <property type="entry name" value="Fumarate_lyase_N"/>
</dbReference>
<dbReference type="Gene3D" id="1.10.40.30">
    <property type="entry name" value="Fumarase/aspartase (C-terminal domain)"/>
    <property type="match status" value="1"/>
</dbReference>
<keyword evidence="4 6" id="KW-0028">Amino-acid biosynthesis</keyword>
<dbReference type="Gene3D" id="1.20.200.10">
    <property type="entry name" value="Fumarase/aspartase (Central domain)"/>
    <property type="match status" value="1"/>
</dbReference>
<evidence type="ECO:0000313" key="10">
    <source>
        <dbReference type="Proteomes" id="UP000199545"/>
    </source>
</evidence>
<evidence type="ECO:0000313" key="9">
    <source>
        <dbReference type="EMBL" id="SFJ14241.1"/>
    </source>
</evidence>
<comment type="catalytic activity">
    <reaction evidence="6">
        <text>2-(N(omega)-L-arginino)succinate = fumarate + L-arginine</text>
        <dbReference type="Rhea" id="RHEA:24020"/>
        <dbReference type="ChEBI" id="CHEBI:29806"/>
        <dbReference type="ChEBI" id="CHEBI:32682"/>
        <dbReference type="ChEBI" id="CHEBI:57472"/>
        <dbReference type="EC" id="4.3.2.1"/>
    </reaction>
</comment>
<dbReference type="AlphaFoldDB" id="A0A1I3NYG3"/>
<comment type="similarity">
    <text evidence="6">Belongs to the lyase 1 family. Argininosuccinate lyase subfamily.</text>
</comment>
<dbReference type="InterPro" id="IPR009049">
    <property type="entry name" value="Argininosuccinate_lyase"/>
</dbReference>
<dbReference type="NCBIfam" id="TIGR00838">
    <property type="entry name" value="argH"/>
    <property type="match status" value="1"/>
</dbReference>
<dbReference type="Pfam" id="PF00206">
    <property type="entry name" value="Lyase_1"/>
    <property type="match status" value="1"/>
</dbReference>
<accession>A0A1I3NYG3</accession>
<dbReference type="UniPathway" id="UPA00068">
    <property type="reaction ID" value="UER00114"/>
</dbReference>
<keyword evidence="3 6" id="KW-0055">Arginine biosynthesis</keyword>
<evidence type="ECO:0000256" key="6">
    <source>
        <dbReference type="HAMAP-Rule" id="MF_00006"/>
    </source>
</evidence>
<dbReference type="GO" id="GO:0004056">
    <property type="term" value="F:argininosuccinate lyase activity"/>
    <property type="evidence" value="ECO:0007669"/>
    <property type="project" value="UniProtKB-UniRule"/>
</dbReference>
<evidence type="ECO:0000256" key="3">
    <source>
        <dbReference type="ARBA" id="ARBA00022571"/>
    </source>
</evidence>
<organism evidence="9 10">
    <name type="scientific">Thermoflavimicrobium dichotomicum</name>
    <dbReference type="NCBI Taxonomy" id="46223"/>
    <lineage>
        <taxon>Bacteria</taxon>
        <taxon>Bacillati</taxon>
        <taxon>Bacillota</taxon>
        <taxon>Bacilli</taxon>
        <taxon>Bacillales</taxon>
        <taxon>Thermoactinomycetaceae</taxon>
        <taxon>Thermoflavimicrobium</taxon>
    </lineage>
</organism>
<proteinExistence type="inferred from homology"/>
<feature type="domain" description="Argininosuccinate lyase C-terminal" evidence="8">
    <location>
        <begin position="363"/>
        <end position="431"/>
    </location>
</feature>
<reference evidence="9 10" key="1">
    <citation type="submission" date="2016-10" db="EMBL/GenBank/DDBJ databases">
        <authorList>
            <person name="de Groot N.N."/>
        </authorList>
    </citation>
    <scope>NUCLEOTIDE SEQUENCE [LARGE SCALE GENOMIC DNA]</scope>
    <source>
        <strain evidence="9 10">DSM 44778</strain>
    </source>
</reference>
<dbReference type="OrthoDB" id="9769623at2"/>
<evidence type="ECO:0000256" key="2">
    <source>
        <dbReference type="ARBA" id="ARBA00012338"/>
    </source>
</evidence>
<evidence type="ECO:0000256" key="4">
    <source>
        <dbReference type="ARBA" id="ARBA00022605"/>
    </source>
</evidence>
<dbReference type="Proteomes" id="UP000199545">
    <property type="component" value="Unassembled WGS sequence"/>
</dbReference>
<keyword evidence="10" id="KW-1185">Reference proteome</keyword>
<dbReference type="InterPro" id="IPR029419">
    <property type="entry name" value="Arg_succ_lyase_C"/>
</dbReference>
<dbReference type="FunFam" id="1.10.275.10:FF:000002">
    <property type="entry name" value="Argininosuccinate lyase"/>
    <property type="match status" value="1"/>
</dbReference>
<dbReference type="EMBL" id="FORR01000005">
    <property type="protein sequence ID" value="SFJ14241.1"/>
    <property type="molecule type" value="Genomic_DNA"/>
</dbReference>
<evidence type="ECO:0000259" key="7">
    <source>
        <dbReference type="Pfam" id="PF00206"/>
    </source>
</evidence>
<dbReference type="STRING" id="46223.SAMN05421852_10519"/>
<comment type="pathway">
    <text evidence="1 6">Amino-acid biosynthesis; L-arginine biosynthesis; L-arginine from L-ornithine and carbamoyl phosphate: step 3/3.</text>
</comment>
<dbReference type="InterPro" id="IPR008948">
    <property type="entry name" value="L-Aspartase-like"/>
</dbReference>
<dbReference type="GO" id="GO:0005829">
    <property type="term" value="C:cytosol"/>
    <property type="evidence" value="ECO:0007669"/>
    <property type="project" value="TreeGrafter"/>
</dbReference>
<dbReference type="HAMAP" id="MF_00006">
    <property type="entry name" value="Arg_succ_lyase"/>
    <property type="match status" value="1"/>
</dbReference>
<dbReference type="InterPro" id="IPR020557">
    <property type="entry name" value="Fumarate_lyase_CS"/>
</dbReference>
<sequence>MKLWGGRFTKPTNQLVEEFNASILFDKELVEEDIQGSLAHVAMLGKCGILPKEDVEQISAGLKKILARVRRGEVQFSIEHEDIHMNIEKLLMDEIGSVGGKLHTGRSRNDQVALDMHLYIRRQTMELVRLLLQLQEVLLMQAEQQIDTILPGYTHLQRAQPVRFSHHLLAYASMFERDIERLVDSYKRVNTCPLGAGAIAGTTFPIDRRYVAEKLGFDRIYDNSMDAVSDRDYLVEFLSISSLIMTHLSRLSEELILWSSEEFQYIELDDAFCTGSSMMPQKKNPDIPELIRGKTGRVCGHLVSLLMTLKALPLTYNKDMQEDKEGVFDTVKTLTGSLELMAEILKTMKVNQKRMKQNVEQGFANATDLADYLVNKGIPFRKAHEIVGKLVLYCLKQEKFLLDCSLEEFQSFAPEIEQDIYDHLDPISVVEARKSEGGTAKEQVQKTLTKKKVKLAQFSDWLTSKMNKEASVNI</sequence>
<feature type="domain" description="Fumarate lyase N-terminal" evidence="7">
    <location>
        <begin position="6"/>
        <end position="300"/>
    </location>
</feature>
<dbReference type="CDD" id="cd01359">
    <property type="entry name" value="Argininosuccinate_lyase"/>
    <property type="match status" value="1"/>
</dbReference>
<dbReference type="PROSITE" id="PS00163">
    <property type="entry name" value="FUMARATE_LYASES"/>
    <property type="match status" value="1"/>
</dbReference>
<dbReference type="Gene3D" id="1.10.275.10">
    <property type="entry name" value="Fumarase/aspartase (N-terminal domain)"/>
    <property type="match status" value="1"/>
</dbReference>
<dbReference type="SUPFAM" id="SSF48557">
    <property type="entry name" value="L-aspartase-like"/>
    <property type="match status" value="1"/>
</dbReference>
<dbReference type="FunFam" id="1.20.200.10:FF:000002">
    <property type="entry name" value="Argininosuccinate lyase"/>
    <property type="match status" value="1"/>
</dbReference>
<evidence type="ECO:0000256" key="5">
    <source>
        <dbReference type="ARBA" id="ARBA00023239"/>
    </source>
</evidence>
<name>A0A1I3NYG3_9BACL</name>
<dbReference type="GO" id="GO:0042450">
    <property type="term" value="P:L-arginine biosynthetic process via ornithine"/>
    <property type="evidence" value="ECO:0007669"/>
    <property type="project" value="UniProtKB-UniRule"/>
</dbReference>
<dbReference type="InterPro" id="IPR000362">
    <property type="entry name" value="Fumarate_lyase_fam"/>
</dbReference>
<dbReference type="RefSeq" id="WP_093229053.1">
    <property type="nucleotide sequence ID" value="NZ_FORR01000005.1"/>
</dbReference>
<evidence type="ECO:0000256" key="1">
    <source>
        <dbReference type="ARBA" id="ARBA00004941"/>
    </source>
</evidence>
<dbReference type="PANTHER" id="PTHR43814">
    <property type="entry name" value="ARGININOSUCCINATE LYASE"/>
    <property type="match status" value="1"/>
</dbReference>
<dbReference type="PANTHER" id="PTHR43814:SF1">
    <property type="entry name" value="ARGININOSUCCINATE LYASE"/>
    <property type="match status" value="1"/>
</dbReference>
<dbReference type="PRINTS" id="PR00145">
    <property type="entry name" value="ARGSUCLYASE"/>
</dbReference>
<keyword evidence="6" id="KW-0963">Cytoplasm</keyword>
<dbReference type="InterPro" id="IPR024083">
    <property type="entry name" value="Fumarase/histidase_N"/>
</dbReference>
<dbReference type="FunFam" id="1.10.40.30:FF:000001">
    <property type="entry name" value="Argininosuccinate lyase"/>
    <property type="match status" value="1"/>
</dbReference>
<gene>
    <name evidence="6" type="primary">argH</name>
    <name evidence="9" type="ORF">SAMN05421852_10519</name>
</gene>
<evidence type="ECO:0000259" key="8">
    <source>
        <dbReference type="Pfam" id="PF14698"/>
    </source>
</evidence>
<dbReference type="PRINTS" id="PR00149">
    <property type="entry name" value="FUMRATELYASE"/>
</dbReference>
<dbReference type="EC" id="4.3.2.1" evidence="2 6"/>